<evidence type="ECO:0008006" key="8">
    <source>
        <dbReference type="Google" id="ProtNLM"/>
    </source>
</evidence>
<dbReference type="PROSITE" id="PS50042">
    <property type="entry name" value="CNMP_BINDING_3"/>
    <property type="match status" value="1"/>
</dbReference>
<protein>
    <recommendedName>
        <fullName evidence="8">Rap guanine nucleotide exchange factor 4</fullName>
    </recommendedName>
</protein>
<reference evidence="6 7" key="1">
    <citation type="submission" date="2024-08" db="EMBL/GenBank/DDBJ databases">
        <title>Gnathostoma spinigerum genome.</title>
        <authorList>
            <person name="Gonzalez-Bertolin B."/>
            <person name="Monzon S."/>
            <person name="Zaballos A."/>
            <person name="Jimenez P."/>
            <person name="Dekumyoy P."/>
            <person name="Varona S."/>
            <person name="Cuesta I."/>
            <person name="Sumanam S."/>
            <person name="Adisakwattana P."/>
            <person name="Gasser R.B."/>
            <person name="Hernandez-Gonzalez A."/>
            <person name="Young N.D."/>
            <person name="Perteguer M.J."/>
        </authorList>
    </citation>
    <scope>NUCLEOTIDE SEQUENCE [LARGE SCALE GENOMIC DNA]</scope>
    <source>
        <strain evidence="6">AL3</strain>
        <tissue evidence="6">Liver</tissue>
    </source>
</reference>
<feature type="domain" description="N-terminal Ras-GEF" evidence="5">
    <location>
        <begin position="122"/>
        <end position="268"/>
    </location>
</feature>
<dbReference type="SMART" id="SM00147">
    <property type="entry name" value="RasGEF"/>
    <property type="match status" value="1"/>
</dbReference>
<dbReference type="InterPro" id="IPR036964">
    <property type="entry name" value="RASGEF_cat_dom_sf"/>
</dbReference>
<evidence type="ECO:0000256" key="1">
    <source>
        <dbReference type="ARBA" id="ARBA00022658"/>
    </source>
</evidence>
<dbReference type="InterPro" id="IPR008937">
    <property type="entry name" value="Ras-like_GEF"/>
</dbReference>
<accession>A0ABD6ET37</accession>
<dbReference type="CDD" id="cd00038">
    <property type="entry name" value="CAP_ED"/>
    <property type="match status" value="1"/>
</dbReference>
<dbReference type="InterPro" id="IPR029071">
    <property type="entry name" value="Ubiquitin-like_domsf"/>
</dbReference>
<evidence type="ECO:0000259" key="3">
    <source>
        <dbReference type="PROSITE" id="PS50009"/>
    </source>
</evidence>
<name>A0ABD6ET37_9BILA</name>
<keyword evidence="1 2" id="KW-0344">Guanine-nucleotide releasing factor</keyword>
<dbReference type="SUPFAM" id="SSF54236">
    <property type="entry name" value="Ubiquitin-like"/>
    <property type="match status" value="1"/>
</dbReference>
<dbReference type="CDD" id="cd00155">
    <property type="entry name" value="RasGEF"/>
    <property type="match status" value="1"/>
</dbReference>
<feature type="domain" description="Cyclic nucleotide-binding" evidence="4">
    <location>
        <begin position="18"/>
        <end position="75"/>
    </location>
</feature>
<dbReference type="SMART" id="SM00229">
    <property type="entry name" value="RasGEFN"/>
    <property type="match status" value="1"/>
</dbReference>
<dbReference type="InterPro" id="IPR019804">
    <property type="entry name" value="Ras_G-nucl-exch_fac_CS"/>
</dbReference>
<comment type="caution">
    <text evidence="6">The sequence shown here is derived from an EMBL/GenBank/DDBJ whole genome shotgun (WGS) entry which is preliminary data.</text>
</comment>
<dbReference type="AlphaFoldDB" id="A0ABD6ET37"/>
<dbReference type="Pfam" id="PF00027">
    <property type="entry name" value="cNMP_binding"/>
    <property type="match status" value="1"/>
</dbReference>
<sequence length="604" mass="68563">MMRSTAAVTCTCVKYRSIRRRRRHHKQGIVCTLQEGDDFGKLALVNDAPRAATITLREDNSQFLRVDKTDFNRILRDVEANTVRLKEHGHDVLVLEKMNTAYPSTSRTDILDPSSDTSRLQCCYSVMAGLPEKMVEYVLETRVDAQLDDGVLDTFLEDFILTHTIYMPTNVLCNYLKNYYTRGSTVIASSDIVRYDGVMLPDEGEHQILAKRRVVTFLWLWIHILGVHFFLDPVANSFVEELYCCVLEDSRQLPGMFTVLERMSTIRRLRENAMLALNRRPSVVLDCGVYCAGAPAPNPVLPFDTCNQVICLSDTSPFTMNIRLDKPASEICEMARVRVHYGGQSDHCCLVEVKSNGERVVFAPNDVSIPTMLSLNSRLYLAYDDEVQSLAPVPQQDGPVESVHSSLMELLGSVEIAHQLSVFHMQLFEATNEIELVSQVVGRDHFPGRISSNLDLLMRRFNEVQFWTTTEVLLAHGTSKRLAMLKKFIKIATHSKENRDLMSLFAITLGLSNVAVSRLTRLWEKLPSKMRRQYAEFEALLDPSRNHRAYRMLVSKMGAPTVPFVPLLLKDLTFTHEGNKTYFAGLVNFEKMVGFIVEKGSFLL</sequence>
<dbReference type="Proteomes" id="UP001608902">
    <property type="component" value="Unassembled WGS sequence"/>
</dbReference>
<feature type="domain" description="Ras-GEF" evidence="3">
    <location>
        <begin position="412"/>
        <end position="604"/>
    </location>
</feature>
<evidence type="ECO:0000256" key="2">
    <source>
        <dbReference type="PROSITE-ProRule" id="PRU00168"/>
    </source>
</evidence>
<dbReference type="PANTHER" id="PTHR23113">
    <property type="entry name" value="GUANINE NUCLEOTIDE EXCHANGE FACTOR"/>
    <property type="match status" value="1"/>
</dbReference>
<dbReference type="Gene3D" id="1.10.840.10">
    <property type="entry name" value="Ras guanine-nucleotide exchange factors catalytic domain"/>
    <property type="match status" value="1"/>
</dbReference>
<dbReference type="SUPFAM" id="SSF51206">
    <property type="entry name" value="cAMP-binding domain-like"/>
    <property type="match status" value="1"/>
</dbReference>
<dbReference type="Pfam" id="PF00617">
    <property type="entry name" value="RasGEF"/>
    <property type="match status" value="1"/>
</dbReference>
<dbReference type="InterPro" id="IPR014710">
    <property type="entry name" value="RmlC-like_jellyroll"/>
</dbReference>
<dbReference type="SUPFAM" id="SSF48366">
    <property type="entry name" value="Ras GEF"/>
    <property type="match status" value="1"/>
</dbReference>
<evidence type="ECO:0000313" key="6">
    <source>
        <dbReference type="EMBL" id="MFH4980464.1"/>
    </source>
</evidence>
<evidence type="ECO:0000259" key="5">
    <source>
        <dbReference type="PROSITE" id="PS50212"/>
    </source>
</evidence>
<dbReference type="Pfam" id="PF00618">
    <property type="entry name" value="RasGEF_N"/>
    <property type="match status" value="1"/>
</dbReference>
<dbReference type="PANTHER" id="PTHR23113:SF327">
    <property type="entry name" value="EXCHANGE PROTEIN DIRECTLY ACTIVATED BY CAMP, ISOFORM E"/>
    <property type="match status" value="1"/>
</dbReference>
<dbReference type="InterPro" id="IPR000651">
    <property type="entry name" value="Ras-like_Gua-exchang_fac_N"/>
</dbReference>
<dbReference type="PROSITE" id="PS00720">
    <property type="entry name" value="RASGEF"/>
    <property type="match status" value="1"/>
</dbReference>
<dbReference type="PROSITE" id="PS50212">
    <property type="entry name" value="RASGEF_NTER"/>
    <property type="match status" value="1"/>
</dbReference>
<evidence type="ECO:0000259" key="4">
    <source>
        <dbReference type="PROSITE" id="PS50042"/>
    </source>
</evidence>
<dbReference type="Gene3D" id="2.60.120.10">
    <property type="entry name" value="Jelly Rolls"/>
    <property type="match status" value="1"/>
</dbReference>
<dbReference type="InterPro" id="IPR023578">
    <property type="entry name" value="Ras_GEF_dom_sf"/>
</dbReference>
<dbReference type="Gene3D" id="1.20.870.10">
    <property type="entry name" value="Son of sevenless (SoS) protein Chain: S domain 1"/>
    <property type="match status" value="1"/>
</dbReference>
<dbReference type="Gene3D" id="3.10.20.90">
    <property type="entry name" value="Phosphatidylinositol 3-kinase Catalytic Subunit, Chain A, domain 1"/>
    <property type="match status" value="1"/>
</dbReference>
<dbReference type="PROSITE" id="PS50009">
    <property type="entry name" value="RASGEF_CAT"/>
    <property type="match status" value="1"/>
</dbReference>
<dbReference type="EMBL" id="JBGFUD010005583">
    <property type="protein sequence ID" value="MFH4980464.1"/>
    <property type="molecule type" value="Genomic_DNA"/>
</dbReference>
<dbReference type="InterPro" id="IPR000595">
    <property type="entry name" value="cNMP-bd_dom"/>
</dbReference>
<keyword evidence="7" id="KW-1185">Reference proteome</keyword>
<dbReference type="GO" id="GO:0005085">
    <property type="term" value="F:guanyl-nucleotide exchange factor activity"/>
    <property type="evidence" value="ECO:0007669"/>
    <property type="project" value="UniProtKB-KW"/>
</dbReference>
<evidence type="ECO:0000313" key="7">
    <source>
        <dbReference type="Proteomes" id="UP001608902"/>
    </source>
</evidence>
<dbReference type="CDD" id="cd06224">
    <property type="entry name" value="REM"/>
    <property type="match status" value="1"/>
</dbReference>
<dbReference type="InterPro" id="IPR018490">
    <property type="entry name" value="cNMP-bd_dom_sf"/>
</dbReference>
<organism evidence="6 7">
    <name type="scientific">Gnathostoma spinigerum</name>
    <dbReference type="NCBI Taxonomy" id="75299"/>
    <lineage>
        <taxon>Eukaryota</taxon>
        <taxon>Metazoa</taxon>
        <taxon>Ecdysozoa</taxon>
        <taxon>Nematoda</taxon>
        <taxon>Chromadorea</taxon>
        <taxon>Rhabditida</taxon>
        <taxon>Spirurina</taxon>
        <taxon>Gnathostomatomorpha</taxon>
        <taxon>Gnathostomatoidea</taxon>
        <taxon>Gnathostomatidae</taxon>
        <taxon>Gnathostoma</taxon>
    </lineage>
</organism>
<proteinExistence type="predicted"/>
<gene>
    <name evidence="6" type="ORF">AB6A40_007173</name>
</gene>
<dbReference type="InterPro" id="IPR001895">
    <property type="entry name" value="RASGEF_cat_dom"/>
</dbReference>